<protein>
    <submittedName>
        <fullName evidence="1">Uncharacterized protein</fullName>
    </submittedName>
</protein>
<name>A0A7M1B861_9BACT</name>
<dbReference type="Proteomes" id="UP000593580">
    <property type="component" value="Chromosome"/>
</dbReference>
<dbReference type="EMBL" id="CP041406">
    <property type="protein sequence ID" value="QOP45855.1"/>
    <property type="molecule type" value="Genomic_DNA"/>
</dbReference>
<dbReference type="KEGG" id="spal:FM071_05955"/>
<proteinExistence type="predicted"/>
<organism evidence="1 2">
    <name type="scientific">Sulfurimonas paralvinellae</name>
    <dbReference type="NCBI Taxonomy" id="317658"/>
    <lineage>
        <taxon>Bacteria</taxon>
        <taxon>Pseudomonadati</taxon>
        <taxon>Campylobacterota</taxon>
        <taxon>Epsilonproteobacteria</taxon>
        <taxon>Campylobacterales</taxon>
        <taxon>Sulfurimonadaceae</taxon>
        <taxon>Sulfurimonas</taxon>
    </lineage>
</organism>
<evidence type="ECO:0000313" key="2">
    <source>
        <dbReference type="Proteomes" id="UP000593580"/>
    </source>
</evidence>
<accession>A0A7M1B861</accession>
<reference evidence="1 2" key="1">
    <citation type="submission" date="2019-07" db="EMBL/GenBank/DDBJ databases">
        <title>Sulfurimonas paralvinellae sp. nov., a novel mesophilic, hydrogen- and sulfur-oxidizing chemolithoautotroph within the Epsilonproteo- bacteria isolated from a deep-sea hydrothermal vent polychaete nest, reclassification of Thiomicrospira denitrificans as Sulfurimonas denitrificans comb. nov. and emended description of the genus Sulfurimonas.</title>
        <authorList>
            <person name="Wang S."/>
            <person name="Jiang L."/>
            <person name="Shao Z."/>
        </authorList>
    </citation>
    <scope>NUCLEOTIDE SEQUENCE [LARGE SCALE GENOMIC DNA]</scope>
    <source>
        <strain evidence="1 2">GO25</strain>
    </source>
</reference>
<dbReference type="RefSeq" id="WP_193109822.1">
    <property type="nucleotide sequence ID" value="NZ_CP041406.1"/>
</dbReference>
<keyword evidence="2" id="KW-1185">Reference proteome</keyword>
<dbReference type="AlphaFoldDB" id="A0A7M1B861"/>
<gene>
    <name evidence="1" type="ORF">FM071_05955</name>
</gene>
<sequence length="110" mass="12998">MMTKTQKILSVLSTLTIGAVGGHHLDDIIEKYNLEVGRYPIQIEYLITDSCLSVNEKPIPYIQYERKLEDCTCALEESEFQYDYTNYKLDENEFLKIFKKSFKECRTVRR</sequence>
<evidence type="ECO:0000313" key="1">
    <source>
        <dbReference type="EMBL" id="QOP45855.1"/>
    </source>
</evidence>